<accession>A0ABT6KUB6</accession>
<proteinExistence type="predicted"/>
<dbReference type="RefSeq" id="WP_280830895.1">
    <property type="nucleotide sequence ID" value="NZ_JARXVE010000001.1"/>
</dbReference>
<evidence type="ECO:0000313" key="2">
    <source>
        <dbReference type="EMBL" id="MDH6194277.1"/>
    </source>
</evidence>
<protein>
    <recommendedName>
        <fullName evidence="4">ABC transporter permease</fullName>
    </recommendedName>
</protein>
<dbReference type="EMBL" id="JARXVE010000001">
    <property type="protein sequence ID" value="MDH6194277.1"/>
    <property type="molecule type" value="Genomic_DNA"/>
</dbReference>
<feature type="transmembrane region" description="Helical" evidence="1">
    <location>
        <begin position="168"/>
        <end position="186"/>
    </location>
</feature>
<feature type="transmembrane region" description="Helical" evidence="1">
    <location>
        <begin position="319"/>
        <end position="341"/>
    </location>
</feature>
<feature type="transmembrane region" description="Helical" evidence="1">
    <location>
        <begin position="389"/>
        <end position="410"/>
    </location>
</feature>
<evidence type="ECO:0008006" key="4">
    <source>
        <dbReference type="Google" id="ProtNLM"/>
    </source>
</evidence>
<feature type="transmembrane region" description="Helical" evidence="1">
    <location>
        <begin position="417"/>
        <end position="434"/>
    </location>
</feature>
<organism evidence="2 3">
    <name type="scientific">Mycolicibacterium frederiksbergense</name>
    <dbReference type="NCBI Taxonomy" id="117567"/>
    <lineage>
        <taxon>Bacteria</taxon>
        <taxon>Bacillati</taxon>
        <taxon>Actinomycetota</taxon>
        <taxon>Actinomycetes</taxon>
        <taxon>Mycobacteriales</taxon>
        <taxon>Mycobacteriaceae</taxon>
        <taxon>Mycolicibacterium</taxon>
    </lineage>
</organism>
<feature type="transmembrane region" description="Helical" evidence="1">
    <location>
        <begin position="474"/>
        <end position="493"/>
    </location>
</feature>
<feature type="transmembrane region" description="Helical" evidence="1">
    <location>
        <begin position="61"/>
        <end position="84"/>
    </location>
</feature>
<evidence type="ECO:0000256" key="1">
    <source>
        <dbReference type="SAM" id="Phobius"/>
    </source>
</evidence>
<sequence length="503" mass="52595">MTTAAHQQWRPTLLLARSFITDYVRNPVNLIMLVLVPLVFVLVAAGSIADAMELLRGRPGPATQIATAGWAAGFLSGLAMYFQIRSARGADKRLLLAGLVPVRLLAARAGTGLLMAALVSAVALAALAVRTGIDRPGRVIAGTLMFALIYLAIGALVAVAVTNPVNGAVVILLIWLIDVFVGPAGSGGDYIYTRWFPTHFVTLWMVETPSHHAGRLGDLGLALVWVAGALVAAGVVVAAGLRTARRPRRSAGQLPTALRFGVLDVSRNRVLLTLLVIVPAAFVLLSRATTPPRPLVVAVNEHGVITNEPFWFPEIHAGAMAPIAIGALAALVGMFVVVDAAGGDHRLRLAGYRTTVMLTARLGVVAAGAIVITAATLAVTATVYDAKQWAGYAAANLLVAVIYALIGVIIGPLLGKIAGVFVAFLIPFLDLGIIQSPMLRPQPAAWAHFLPGYGVTRVLFDTGLTAHFDETGPLLAAFVWLAGLLAVAAIVLVRARPSKTTAG</sequence>
<keyword evidence="1" id="KW-1133">Transmembrane helix</keyword>
<keyword evidence="1" id="KW-0812">Transmembrane</keyword>
<gene>
    <name evidence="2" type="ORF">M2272_000898</name>
</gene>
<evidence type="ECO:0000313" key="3">
    <source>
        <dbReference type="Proteomes" id="UP001160130"/>
    </source>
</evidence>
<feature type="transmembrane region" description="Helical" evidence="1">
    <location>
        <begin position="105"/>
        <end position="127"/>
    </location>
</feature>
<comment type="caution">
    <text evidence="2">The sequence shown here is derived from an EMBL/GenBank/DDBJ whole genome shotgun (WGS) entry which is preliminary data.</text>
</comment>
<feature type="transmembrane region" description="Helical" evidence="1">
    <location>
        <begin position="219"/>
        <end position="241"/>
    </location>
</feature>
<reference evidence="2 3" key="1">
    <citation type="submission" date="2023-04" db="EMBL/GenBank/DDBJ databases">
        <title>Forest soil microbial communities from Buena Vista Peninsula, Colon Province, Panama.</title>
        <authorList>
            <person name="Bouskill N."/>
        </authorList>
    </citation>
    <scope>NUCLEOTIDE SEQUENCE [LARGE SCALE GENOMIC DNA]</scope>
    <source>
        <strain evidence="2 3">AC80</strain>
    </source>
</reference>
<keyword evidence="3" id="KW-1185">Reference proteome</keyword>
<feature type="transmembrane region" description="Helical" evidence="1">
    <location>
        <begin position="27"/>
        <end position="49"/>
    </location>
</feature>
<keyword evidence="1" id="KW-0472">Membrane</keyword>
<name>A0ABT6KUB6_9MYCO</name>
<dbReference type="Proteomes" id="UP001160130">
    <property type="component" value="Unassembled WGS sequence"/>
</dbReference>
<feature type="transmembrane region" description="Helical" evidence="1">
    <location>
        <begin position="139"/>
        <end position="161"/>
    </location>
</feature>
<feature type="transmembrane region" description="Helical" evidence="1">
    <location>
        <begin position="270"/>
        <end position="288"/>
    </location>
</feature>
<feature type="transmembrane region" description="Helical" evidence="1">
    <location>
        <begin position="362"/>
        <end position="383"/>
    </location>
</feature>